<reference evidence="3" key="2">
    <citation type="journal article" date="2023" name="IMA Fungus">
        <title>Comparative genomic study of the Penicillium genus elucidates a diverse pangenome and 15 lateral gene transfer events.</title>
        <authorList>
            <person name="Petersen C."/>
            <person name="Sorensen T."/>
            <person name="Nielsen M.R."/>
            <person name="Sondergaard T.E."/>
            <person name="Sorensen J.L."/>
            <person name="Fitzpatrick D.A."/>
            <person name="Frisvad J.C."/>
            <person name="Nielsen K.L."/>
        </authorList>
    </citation>
    <scope>NUCLEOTIDE SEQUENCE</scope>
    <source>
        <strain evidence="3">IBT 21917</strain>
    </source>
</reference>
<dbReference type="Proteomes" id="UP001146351">
    <property type="component" value="Unassembled WGS sequence"/>
</dbReference>
<organism evidence="3 4">
    <name type="scientific">Penicillium capsulatum</name>
    <dbReference type="NCBI Taxonomy" id="69766"/>
    <lineage>
        <taxon>Eukaryota</taxon>
        <taxon>Fungi</taxon>
        <taxon>Dikarya</taxon>
        <taxon>Ascomycota</taxon>
        <taxon>Pezizomycotina</taxon>
        <taxon>Eurotiomycetes</taxon>
        <taxon>Eurotiomycetidae</taxon>
        <taxon>Eurotiales</taxon>
        <taxon>Aspergillaceae</taxon>
        <taxon>Penicillium</taxon>
    </lineage>
</organism>
<sequence>MRWLLGVGLLSLGGRVLAGEWKLDSSCQSSPHAKNVTSGMNGAFRLASQVYDYLEDIANKKPLSKRDKGKHEDEIRQIIQWTMLKDKEELNENTDFGALRLERLKTITGSSKQDDKATAGASTVIVYCDNSRYEKIERKGEGETTRWHDKDFDRIVTVDPDVACKGTAEAYVIDSQQAGKPVNQLQICKDWLKSVVEQSDKSCDKWCWQKVAQGLKKKDQAPIDAADELSTTLFFALLFTTTKDTVGTACKTKWKRAQDAKDDLQVAQWANRMNGGKLWLETTFRGWKDVLASRKAGKKKRDAGTGKTGKNDPSAIALCAQGINQVVKKSLMVNEKGELNPSKAK</sequence>
<evidence type="ECO:0000256" key="2">
    <source>
        <dbReference type="SAM" id="SignalP"/>
    </source>
</evidence>
<name>A0A9W9IHW2_9EURO</name>
<feature type="region of interest" description="Disordered" evidence="1">
    <location>
        <begin position="295"/>
        <end position="314"/>
    </location>
</feature>
<evidence type="ECO:0000313" key="3">
    <source>
        <dbReference type="EMBL" id="KAJ5178835.1"/>
    </source>
</evidence>
<feature type="chain" id="PRO_5040935676" evidence="2">
    <location>
        <begin position="19"/>
        <end position="345"/>
    </location>
</feature>
<proteinExistence type="predicted"/>
<gene>
    <name evidence="3" type="ORF">N7492_002045</name>
</gene>
<keyword evidence="4" id="KW-1185">Reference proteome</keyword>
<dbReference type="AlphaFoldDB" id="A0A9W9IHW2"/>
<protein>
    <submittedName>
        <fullName evidence="3">Uncharacterized protein</fullName>
    </submittedName>
</protein>
<dbReference type="EMBL" id="JAPQKO010000002">
    <property type="protein sequence ID" value="KAJ5178835.1"/>
    <property type="molecule type" value="Genomic_DNA"/>
</dbReference>
<keyword evidence="2" id="KW-0732">Signal</keyword>
<evidence type="ECO:0000313" key="4">
    <source>
        <dbReference type="Proteomes" id="UP001146351"/>
    </source>
</evidence>
<evidence type="ECO:0000256" key="1">
    <source>
        <dbReference type="SAM" id="MobiDB-lite"/>
    </source>
</evidence>
<reference evidence="3" key="1">
    <citation type="submission" date="2022-11" db="EMBL/GenBank/DDBJ databases">
        <authorList>
            <person name="Petersen C."/>
        </authorList>
    </citation>
    <scope>NUCLEOTIDE SEQUENCE</scope>
    <source>
        <strain evidence="3">IBT 21917</strain>
    </source>
</reference>
<accession>A0A9W9IHW2</accession>
<comment type="caution">
    <text evidence="3">The sequence shown here is derived from an EMBL/GenBank/DDBJ whole genome shotgun (WGS) entry which is preliminary data.</text>
</comment>
<feature type="signal peptide" evidence="2">
    <location>
        <begin position="1"/>
        <end position="18"/>
    </location>
</feature>